<dbReference type="PANTHER" id="PTHR43172:SF1">
    <property type="entry name" value="ADENYLOSUCCINATE LYASE"/>
    <property type="match status" value="1"/>
</dbReference>
<dbReference type="PANTHER" id="PTHR43172">
    <property type="entry name" value="ADENYLOSUCCINATE LYASE"/>
    <property type="match status" value="1"/>
</dbReference>
<comment type="subunit">
    <text evidence="1">Homotetramer. Residues from neighboring subunits contribute catalytic and substrate-binding residues to each active site.</text>
</comment>
<reference evidence="4" key="1">
    <citation type="submission" date="2012-01" db="EMBL/GenBank/DDBJ databases">
        <title>The Genome Sequence of Oreochromis niloticus (Nile Tilapia).</title>
        <authorList>
            <consortium name="Broad Institute Genome Assembly Team"/>
            <consortium name="Broad Institute Sequencing Platform"/>
            <person name="Di Palma F."/>
            <person name="Johnson J."/>
            <person name="Lander E.S."/>
            <person name="Lindblad-Toh K."/>
        </authorList>
    </citation>
    <scope>NUCLEOTIDE SEQUENCE [LARGE SCALE GENOMIC DNA]</scope>
</reference>
<reference evidence="3" key="2">
    <citation type="submission" date="2025-08" db="UniProtKB">
        <authorList>
            <consortium name="Ensembl"/>
        </authorList>
    </citation>
    <scope>IDENTIFICATION</scope>
</reference>
<proteinExistence type="predicted"/>
<dbReference type="GO" id="GO:0004018">
    <property type="term" value="F:N6-(1,2-dicarboxyethyl)AMP AMP-lyase (fumarate-forming) activity"/>
    <property type="evidence" value="ECO:0007669"/>
    <property type="project" value="TreeGrafter"/>
</dbReference>
<name>A0A669EWW8_ORENI</name>
<organism evidence="3 4">
    <name type="scientific">Oreochromis niloticus</name>
    <name type="common">Nile tilapia</name>
    <name type="synonym">Tilapia nilotica</name>
    <dbReference type="NCBI Taxonomy" id="8128"/>
    <lineage>
        <taxon>Eukaryota</taxon>
        <taxon>Metazoa</taxon>
        <taxon>Chordata</taxon>
        <taxon>Craniata</taxon>
        <taxon>Vertebrata</taxon>
        <taxon>Euteleostomi</taxon>
        <taxon>Actinopterygii</taxon>
        <taxon>Neopterygii</taxon>
        <taxon>Teleostei</taxon>
        <taxon>Neoteleostei</taxon>
        <taxon>Acanthomorphata</taxon>
        <taxon>Ovalentaria</taxon>
        <taxon>Cichlomorphae</taxon>
        <taxon>Cichliformes</taxon>
        <taxon>Cichlidae</taxon>
        <taxon>African cichlids</taxon>
        <taxon>Pseudocrenilabrinae</taxon>
        <taxon>Oreochromini</taxon>
        <taxon>Oreochromis</taxon>
    </lineage>
</organism>
<keyword evidence="4" id="KW-1185">Reference proteome</keyword>
<dbReference type="OMA" id="EKKFITW"/>
<keyword evidence="2" id="KW-0456">Lyase</keyword>
<reference evidence="3" key="3">
    <citation type="submission" date="2025-09" db="UniProtKB">
        <authorList>
            <consortium name="Ensembl"/>
        </authorList>
    </citation>
    <scope>IDENTIFICATION</scope>
</reference>
<evidence type="ECO:0000256" key="1">
    <source>
        <dbReference type="ARBA" id="ARBA00011668"/>
    </source>
</evidence>
<sequence>MTMKGGRGSKMNKYRSPLVSRYASKEMSYNFSDKKKFITWRKLWIFLAKAEKV</sequence>
<dbReference type="InterPro" id="IPR024083">
    <property type="entry name" value="Fumarase/histidase_N"/>
</dbReference>
<dbReference type="GO" id="GO:0005829">
    <property type="term" value="C:cytosol"/>
    <property type="evidence" value="ECO:0007669"/>
    <property type="project" value="TreeGrafter"/>
</dbReference>
<evidence type="ECO:0000313" key="4">
    <source>
        <dbReference type="Proteomes" id="UP000005207"/>
    </source>
</evidence>
<dbReference type="AlphaFoldDB" id="A0A669EWW8"/>
<dbReference type="GeneTree" id="ENSGT00940000179237"/>
<accession>A0A669EWW8</accession>
<dbReference type="Ensembl" id="ENSONIT00000071131.1">
    <property type="protein sequence ID" value="ENSONIP00000076083.1"/>
    <property type="gene ID" value="ENSONIG00000027910.1"/>
</dbReference>
<dbReference type="Gene3D" id="1.10.275.10">
    <property type="entry name" value="Fumarase/aspartase (N-terminal domain)"/>
    <property type="match status" value="1"/>
</dbReference>
<dbReference type="GO" id="GO:0070626">
    <property type="term" value="F:(S)-2-(5-amino-1-(5-phospho-D-ribosyl)imidazole-4-carboxamido) succinate lyase (fumarate-forming) activity"/>
    <property type="evidence" value="ECO:0007669"/>
    <property type="project" value="TreeGrafter"/>
</dbReference>
<protein>
    <recommendedName>
        <fullName evidence="5">Adenylosuccinate lyase</fullName>
    </recommendedName>
</protein>
<evidence type="ECO:0000256" key="2">
    <source>
        <dbReference type="ARBA" id="ARBA00023239"/>
    </source>
</evidence>
<evidence type="ECO:0008006" key="5">
    <source>
        <dbReference type="Google" id="ProtNLM"/>
    </source>
</evidence>
<evidence type="ECO:0000313" key="3">
    <source>
        <dbReference type="Ensembl" id="ENSONIP00000076083.1"/>
    </source>
</evidence>
<dbReference type="InParanoid" id="A0A669EWW8"/>
<dbReference type="Proteomes" id="UP000005207">
    <property type="component" value="Linkage group LG4"/>
</dbReference>
<dbReference type="GO" id="GO:0044208">
    <property type="term" value="P:'de novo' AMP biosynthetic process"/>
    <property type="evidence" value="ECO:0007669"/>
    <property type="project" value="TreeGrafter"/>
</dbReference>